<sequence length="127" mass="13945">MYSTVRAVRGAIRSDANTREAIARATVDLVDGVLQKNDLRPEDIEALMFTMTSDLTADIPPLVLAEQGVLDVPCLCAAEPRWDGEMPRVIRVMAFVREGPDQPLEHVYLSGAAPTRPSLDPRPGHRP</sequence>
<dbReference type="GO" id="GO:0004106">
    <property type="term" value="F:chorismate mutase activity"/>
    <property type="evidence" value="ECO:0007669"/>
    <property type="project" value="UniProtKB-UniRule"/>
</dbReference>
<dbReference type="EMBL" id="POUC01000037">
    <property type="protein sequence ID" value="PNG22713.1"/>
    <property type="molecule type" value="Genomic_DNA"/>
</dbReference>
<dbReference type="GO" id="GO:0046417">
    <property type="term" value="P:chorismate metabolic process"/>
    <property type="evidence" value="ECO:0007669"/>
    <property type="project" value="TreeGrafter"/>
</dbReference>
<gene>
    <name evidence="4" type="primary">aroH</name>
    <name evidence="4" type="ORF">C1J00_07840</name>
</gene>
<name>A0A2N8TUP6_9ACTN</name>
<dbReference type="OrthoDB" id="9802232at2"/>
<dbReference type="EC" id="5.4.99.5" evidence="1 2"/>
<dbReference type="PROSITE" id="PS51167">
    <property type="entry name" value="CHORISMATE_MUT_1"/>
    <property type="match status" value="1"/>
</dbReference>
<evidence type="ECO:0000313" key="5">
    <source>
        <dbReference type="Proteomes" id="UP000235943"/>
    </source>
</evidence>
<dbReference type="InterPro" id="IPR008243">
    <property type="entry name" value="Chorismate_mutase_AroH"/>
</dbReference>
<keyword evidence="2" id="KW-0057">Aromatic amino acid biosynthesis</keyword>
<evidence type="ECO:0000256" key="2">
    <source>
        <dbReference type="PROSITE-ProRule" id="PRU00514"/>
    </source>
</evidence>
<keyword evidence="2" id="KW-0413">Isomerase</keyword>
<evidence type="ECO:0000256" key="1">
    <source>
        <dbReference type="NCBIfam" id="TIGR01796"/>
    </source>
</evidence>
<dbReference type="PANTHER" id="PTHR21164:SF0">
    <property type="entry name" value="CHORISMATE MUTASE AROH"/>
    <property type="match status" value="1"/>
</dbReference>
<evidence type="ECO:0000313" key="4">
    <source>
        <dbReference type="EMBL" id="PNG22713.1"/>
    </source>
</evidence>
<evidence type="ECO:0000256" key="3">
    <source>
        <dbReference type="SAM" id="MobiDB-lite"/>
    </source>
</evidence>
<keyword evidence="5" id="KW-1185">Reference proteome</keyword>
<dbReference type="Pfam" id="PF07736">
    <property type="entry name" value="CM_1"/>
    <property type="match status" value="1"/>
</dbReference>
<reference evidence="4 5" key="1">
    <citation type="submission" date="2018-01" db="EMBL/GenBank/DDBJ databases">
        <title>Draft genome sequence of Streptomyces sp. 13K301.</title>
        <authorList>
            <person name="Sahin N."/>
            <person name="Saygin H."/>
            <person name="Ay H."/>
        </authorList>
    </citation>
    <scope>NUCLEOTIDE SEQUENCE [LARGE SCALE GENOMIC DNA]</scope>
    <source>
        <strain evidence="4 5">13K301</strain>
    </source>
</reference>
<protein>
    <recommendedName>
        <fullName evidence="1 2">chorismate mutase</fullName>
        <ecNumber evidence="1 2">5.4.99.5</ecNumber>
    </recommendedName>
</protein>
<keyword evidence="2" id="KW-0028">Amino-acid biosynthesis</keyword>
<feature type="region of interest" description="Disordered" evidence="3">
    <location>
        <begin position="108"/>
        <end position="127"/>
    </location>
</feature>
<dbReference type="GO" id="GO:0008652">
    <property type="term" value="P:amino acid biosynthetic process"/>
    <property type="evidence" value="ECO:0007669"/>
    <property type="project" value="UniProtKB-UniRule"/>
</dbReference>
<dbReference type="Gene3D" id="3.30.1330.40">
    <property type="entry name" value="RutC-like"/>
    <property type="match status" value="1"/>
</dbReference>
<organism evidence="4 5">
    <name type="scientific">Streptomyces cahuitamycinicus</name>
    <dbReference type="NCBI Taxonomy" id="2070367"/>
    <lineage>
        <taxon>Bacteria</taxon>
        <taxon>Bacillati</taxon>
        <taxon>Actinomycetota</taxon>
        <taxon>Actinomycetes</taxon>
        <taxon>Kitasatosporales</taxon>
        <taxon>Streptomycetaceae</taxon>
        <taxon>Streptomyces</taxon>
    </lineage>
</organism>
<dbReference type="GO" id="GO:0009073">
    <property type="term" value="P:aromatic amino acid family biosynthetic process"/>
    <property type="evidence" value="ECO:0007669"/>
    <property type="project" value="UniProtKB-UniRule"/>
</dbReference>
<dbReference type="AlphaFoldDB" id="A0A2N8TUP6"/>
<proteinExistence type="predicted"/>
<comment type="caution">
    <text evidence="4">The sequence shown here is derived from an EMBL/GenBank/DDBJ whole genome shotgun (WGS) entry which is preliminary data.</text>
</comment>
<dbReference type="RefSeq" id="WP_102908301.1">
    <property type="nucleotide sequence ID" value="NZ_POUC01000037.1"/>
</dbReference>
<dbReference type="PANTHER" id="PTHR21164">
    <property type="entry name" value="CHORISMATE MUTASE"/>
    <property type="match status" value="1"/>
</dbReference>
<dbReference type="NCBIfam" id="TIGR01796">
    <property type="entry name" value="CM_mono_aroH"/>
    <property type="match status" value="1"/>
</dbReference>
<dbReference type="SUPFAM" id="SSF55298">
    <property type="entry name" value="YjgF-like"/>
    <property type="match status" value="1"/>
</dbReference>
<dbReference type="InterPro" id="IPR035959">
    <property type="entry name" value="RutC-like_sf"/>
</dbReference>
<dbReference type="Proteomes" id="UP000235943">
    <property type="component" value="Unassembled WGS sequence"/>
</dbReference>
<accession>A0A2N8TUP6</accession>
<comment type="catalytic activity">
    <reaction evidence="2">
        <text>chorismate = prephenate</text>
        <dbReference type="Rhea" id="RHEA:13897"/>
        <dbReference type="ChEBI" id="CHEBI:29748"/>
        <dbReference type="ChEBI" id="CHEBI:29934"/>
        <dbReference type="EC" id="5.4.99.5"/>
    </reaction>
</comment>